<dbReference type="RefSeq" id="WP_007927827.1">
    <property type="nucleotide sequence ID" value="NZ_ALWX01000044.1"/>
</dbReference>
<sequence>MGMPSRRAVVTAGVWTAPAVTVASAAPQLTASTVGPSRLSIELVDPPIGADWQPQYSTPIRSTTGATMGSASLPPRVRITNLGGSPAAQVTGTLALTVGSYAKGGTRISGGDQLRLASTAGWTVTRVSATTGSRFTYVLTQPVPAGGSVELDLRYIGAFAVREQYTVHVEATVASAASAQDGADDKVGLGSRFG</sequence>
<dbReference type="eggNOG" id="ENOG5032F9Z">
    <property type="taxonomic scope" value="Bacteria"/>
</dbReference>
<dbReference type="EMBL" id="PIPF01000004">
    <property type="protein sequence ID" value="RWU84489.1"/>
    <property type="molecule type" value="Genomic_DNA"/>
</dbReference>
<name>K1DX08_9MICO</name>
<reference evidence="3 5" key="1">
    <citation type="journal article" date="2009" name="Int. J. Syst. Evol. Microbiol.">
        <title>Janibacter hoylei sp. nov., Bacillus isronensis sp. nov. and Bacillus aryabhattai sp. nov., isolated from cryotubes used for collecting air from the upper atmosphere.</title>
        <authorList>
            <person name="Shivaji S."/>
            <person name="Chaturvedi P."/>
            <person name="Begum Z."/>
            <person name="Pindi P.K."/>
            <person name="Manorama R."/>
            <person name="Padmanaban D.A."/>
            <person name="Shouche Y.S."/>
            <person name="Pawar S."/>
            <person name="Vaishampayan P."/>
            <person name="Dutt C.B."/>
            <person name="Datta G.N."/>
            <person name="Manchanda R.K."/>
            <person name="Rao U.R."/>
            <person name="Bhargava P.M."/>
            <person name="Narlikar J.V."/>
        </authorList>
    </citation>
    <scope>NUCLEOTIDE SEQUENCE [LARGE SCALE GENOMIC DNA]</scope>
    <source>
        <strain evidence="3 5">PVAS-1</strain>
    </source>
</reference>
<keyword evidence="5" id="KW-1185">Reference proteome</keyword>
<evidence type="ECO:0000313" key="3">
    <source>
        <dbReference type="EMBL" id="RWU84489.1"/>
    </source>
</evidence>
<comment type="caution">
    <text evidence="2">The sequence shown here is derived from an EMBL/GenBank/DDBJ whole genome shotgun (WGS) entry which is preliminary data.</text>
</comment>
<proteinExistence type="predicted"/>
<dbReference type="PATRIC" id="fig|1210046.3.peg.1996"/>
<gene>
    <name evidence="2" type="ORF">B277_10414</name>
    <name evidence="3" type="ORF">CWN80_04910</name>
</gene>
<protein>
    <submittedName>
        <fullName evidence="2">Uncharacterized protein</fullName>
    </submittedName>
</protein>
<dbReference type="OrthoDB" id="4878447at2"/>
<dbReference type="Proteomes" id="UP000004474">
    <property type="component" value="Unassembled WGS sequence"/>
</dbReference>
<organism evidence="2 4">
    <name type="scientific">Janibacter hoylei PVAS-1</name>
    <dbReference type="NCBI Taxonomy" id="1210046"/>
    <lineage>
        <taxon>Bacteria</taxon>
        <taxon>Bacillati</taxon>
        <taxon>Actinomycetota</taxon>
        <taxon>Actinomycetes</taxon>
        <taxon>Micrococcales</taxon>
        <taxon>Intrasporangiaceae</taxon>
        <taxon>Janibacter</taxon>
    </lineage>
</organism>
<feature type="chain" id="PRO_5044735154" evidence="1">
    <location>
        <begin position="26"/>
        <end position="194"/>
    </location>
</feature>
<accession>K1DX08</accession>
<evidence type="ECO:0000313" key="5">
    <source>
        <dbReference type="Proteomes" id="UP000288711"/>
    </source>
</evidence>
<dbReference type="AlphaFoldDB" id="K1DX08"/>
<evidence type="ECO:0000313" key="2">
    <source>
        <dbReference type="EMBL" id="EKA60914.1"/>
    </source>
</evidence>
<reference evidence="2 4" key="2">
    <citation type="journal article" date="2012" name="J. Bacteriol.">
        <title>Genome Sequence of Janibacter hoylei MTCC8307, Isolated from the Stratospheric Air.</title>
        <authorList>
            <person name="Pawar S.P."/>
            <person name="Dhotre D.P."/>
            <person name="Shetty S.A."/>
            <person name="Chowdhury S.P."/>
            <person name="Chaudhari B.L."/>
            <person name="Shouche Y.S."/>
        </authorList>
    </citation>
    <scope>NUCLEOTIDE SEQUENCE [LARGE SCALE GENOMIC DNA]</scope>
    <source>
        <strain evidence="2 4">PVAS-1</strain>
    </source>
</reference>
<evidence type="ECO:0000256" key="1">
    <source>
        <dbReference type="SAM" id="SignalP"/>
    </source>
</evidence>
<reference evidence="3" key="3">
    <citation type="submission" date="2017-11" db="EMBL/GenBank/DDBJ databases">
        <authorList>
            <person name="Seuylemezian A."/>
            <person name="Cooper K."/>
            <person name="Vaishampayan P."/>
        </authorList>
    </citation>
    <scope>NUCLEOTIDE SEQUENCE</scope>
    <source>
        <strain evidence="3">PVAS-1</strain>
    </source>
</reference>
<keyword evidence="1" id="KW-0732">Signal</keyword>
<dbReference type="EMBL" id="ALWX01000044">
    <property type="protein sequence ID" value="EKA60914.1"/>
    <property type="molecule type" value="Genomic_DNA"/>
</dbReference>
<dbReference type="Proteomes" id="UP000288711">
    <property type="component" value="Unassembled WGS sequence"/>
</dbReference>
<evidence type="ECO:0000313" key="4">
    <source>
        <dbReference type="Proteomes" id="UP000004474"/>
    </source>
</evidence>
<feature type="signal peptide" evidence="1">
    <location>
        <begin position="1"/>
        <end position="25"/>
    </location>
</feature>
<dbReference type="STRING" id="1210046.B277_10414"/>